<dbReference type="InParanoid" id="A0A0V0R2Q4"/>
<evidence type="ECO:0000313" key="4">
    <source>
        <dbReference type="Proteomes" id="UP000054937"/>
    </source>
</evidence>
<keyword evidence="4" id="KW-1185">Reference proteome</keyword>
<accession>A0A0V0R2Q4</accession>
<feature type="compositionally biased region" description="Basic and acidic residues" evidence="2">
    <location>
        <begin position="326"/>
        <end position="340"/>
    </location>
</feature>
<feature type="coiled-coil region" evidence="1">
    <location>
        <begin position="521"/>
        <end position="760"/>
    </location>
</feature>
<evidence type="ECO:0000256" key="1">
    <source>
        <dbReference type="SAM" id="Coils"/>
    </source>
</evidence>
<feature type="coiled-coil region" evidence="1">
    <location>
        <begin position="441"/>
        <end position="468"/>
    </location>
</feature>
<sequence>MNMINLVINKQFQQNVIEMVPDQQLLNKLMPGSDNTDEIQEKEKFNRDYVELLRKEQKEKTEQFKQDFRKFQEEIERIQKVHQIEIEEKNRLIEQGNQLYQALSEKYEQAIKLKDQEMQEFLEFKYKPLENKVEMLKEENMVSENKVNVKTQDDFKKQQEEVKKMQIFIMSQKQELDHLRKTVQETDNMKRTNQFQISMSQGDQIKNENHTYLLEQIDLLRQELNIERQKNNQMLGQQQILLPNLKQSNNYTSPANQGSQQQAEYIQKLQEEIEALKLINMNYKPIVQKVPKGQGNKLQQLKSIDEVQETNQLRKQLKGMNQKQPIDLDKKQVQEQKNQNEDEFENFDEESCIQSVKSVSMPQNQLTNTRQFVKDDKLPENQTKSLQDDSILSFEDNVDREECVKQNLLLRQYVNKLVQQNYEYQQNIGKGALSGQEGEINNLLQEKMQALINKVKELKEENRLLNEALDDKFQGEGFQNSLQDSSNVSLAKLRNENKKLKAYIQLKGNQGEDEKLKAMKYDFLEEQIDQLQIENRKLKAEINGTASKAGNYGALNQLRDVENRNAQLQENNIKLSEALRVKMQENEQLKAQGMYLSRHAKENIFNMERSFRDNYQQIERSYKENMQKHQQVNQELEKVTNVLRGKMKESDELKAAIQQFDNLMRQKNVQNEQLAQKCQQLAQALQQRVQNEQQANEVFKQNQILRQDMEKITNALKDKLRENENIKQNFKKLEQFIRERDLLEAELRKMKDIVELKLRENGEIRNRCQQMEGRIRQTQEIEGKMRDLQSKMRFVLTEIQSIPQKIGGLGQSQFY</sequence>
<proteinExistence type="predicted"/>
<feature type="coiled-coil region" evidence="1">
    <location>
        <begin position="54"/>
        <end position="120"/>
    </location>
</feature>
<dbReference type="EMBL" id="LDAU01000063">
    <property type="protein sequence ID" value="KRX08560.1"/>
    <property type="molecule type" value="Genomic_DNA"/>
</dbReference>
<comment type="caution">
    <text evidence="3">The sequence shown here is derived from an EMBL/GenBank/DDBJ whole genome shotgun (WGS) entry which is preliminary data.</text>
</comment>
<keyword evidence="1" id="KW-0175">Coiled coil</keyword>
<feature type="region of interest" description="Disordered" evidence="2">
    <location>
        <begin position="317"/>
        <end position="349"/>
    </location>
</feature>
<evidence type="ECO:0000313" key="3">
    <source>
        <dbReference type="EMBL" id="KRX08560.1"/>
    </source>
</evidence>
<dbReference type="Proteomes" id="UP000054937">
    <property type="component" value="Unassembled WGS sequence"/>
</dbReference>
<protein>
    <submittedName>
        <fullName evidence="3">Uncharacterized protein</fullName>
    </submittedName>
</protein>
<gene>
    <name evidence="3" type="ORF">PPERSA_13041</name>
</gene>
<dbReference type="AlphaFoldDB" id="A0A0V0R2Q4"/>
<reference evidence="3 4" key="1">
    <citation type="journal article" date="2015" name="Sci. Rep.">
        <title>Genome of the facultative scuticociliatosis pathogen Pseudocohnilembus persalinus provides insight into its virulence through horizontal gene transfer.</title>
        <authorList>
            <person name="Xiong J."/>
            <person name="Wang G."/>
            <person name="Cheng J."/>
            <person name="Tian M."/>
            <person name="Pan X."/>
            <person name="Warren A."/>
            <person name="Jiang C."/>
            <person name="Yuan D."/>
            <person name="Miao W."/>
        </authorList>
    </citation>
    <scope>NUCLEOTIDE SEQUENCE [LARGE SCALE GENOMIC DNA]</scope>
    <source>
        <strain evidence="3">36N120E</strain>
    </source>
</reference>
<name>A0A0V0R2Q4_PSEPJ</name>
<dbReference type="OrthoDB" id="10688119at2759"/>
<evidence type="ECO:0000256" key="2">
    <source>
        <dbReference type="SAM" id="MobiDB-lite"/>
    </source>
</evidence>
<organism evidence="3 4">
    <name type="scientific">Pseudocohnilembus persalinus</name>
    <name type="common">Ciliate</name>
    <dbReference type="NCBI Taxonomy" id="266149"/>
    <lineage>
        <taxon>Eukaryota</taxon>
        <taxon>Sar</taxon>
        <taxon>Alveolata</taxon>
        <taxon>Ciliophora</taxon>
        <taxon>Intramacronucleata</taxon>
        <taxon>Oligohymenophorea</taxon>
        <taxon>Scuticociliatia</taxon>
        <taxon>Philasterida</taxon>
        <taxon>Pseudocohnilembidae</taxon>
        <taxon>Pseudocohnilembus</taxon>
    </lineage>
</organism>